<feature type="domain" description="DUF2249" evidence="1">
    <location>
        <begin position="9"/>
        <end position="72"/>
    </location>
</feature>
<comment type="caution">
    <text evidence="2">The sequence shown here is derived from an EMBL/GenBank/DDBJ whole genome shotgun (WGS) entry which is preliminary data.</text>
</comment>
<evidence type="ECO:0000313" key="3">
    <source>
        <dbReference type="Proteomes" id="UP000283805"/>
    </source>
</evidence>
<accession>A0A3R7GX61</accession>
<gene>
    <name evidence="2" type="ORF">ATJ93_0114</name>
</gene>
<keyword evidence="3" id="KW-1185">Reference proteome</keyword>
<dbReference type="OrthoDB" id="281801at2157"/>
<dbReference type="AlphaFoldDB" id="A0A3R7GX61"/>
<sequence>MATNTADRTLDVREIDGPPFDDIMSALSTLNAGDRLELIAPFEPKPLYNVLESRGYTYESEQRDGVWYVLIEEA</sequence>
<evidence type="ECO:0000313" key="2">
    <source>
        <dbReference type="EMBL" id="RKD97133.1"/>
    </source>
</evidence>
<evidence type="ECO:0000259" key="1">
    <source>
        <dbReference type="Pfam" id="PF10006"/>
    </source>
</evidence>
<dbReference type="Pfam" id="PF10006">
    <property type="entry name" value="DUF2249"/>
    <property type="match status" value="1"/>
</dbReference>
<dbReference type="RefSeq" id="WP_120242704.1">
    <property type="nucleotide sequence ID" value="NZ_RAPO01000001.1"/>
</dbReference>
<organism evidence="2 3">
    <name type="scientific">Halopiger aswanensis</name>
    <dbReference type="NCBI Taxonomy" id="148449"/>
    <lineage>
        <taxon>Archaea</taxon>
        <taxon>Methanobacteriati</taxon>
        <taxon>Methanobacteriota</taxon>
        <taxon>Stenosarchaea group</taxon>
        <taxon>Halobacteria</taxon>
        <taxon>Halobacteriales</taxon>
        <taxon>Natrialbaceae</taxon>
        <taxon>Halopiger</taxon>
    </lineage>
</organism>
<dbReference type="EMBL" id="RAPO01000001">
    <property type="protein sequence ID" value="RKD97133.1"/>
    <property type="molecule type" value="Genomic_DNA"/>
</dbReference>
<name>A0A3R7GX61_9EURY</name>
<reference evidence="2 3" key="1">
    <citation type="submission" date="2018-09" db="EMBL/GenBank/DDBJ databases">
        <title>Genomic Encyclopedia of Archaeal and Bacterial Type Strains, Phase II (KMG-II): from individual species to whole genera.</title>
        <authorList>
            <person name="Goeker M."/>
        </authorList>
    </citation>
    <scope>NUCLEOTIDE SEQUENCE [LARGE SCALE GENOMIC DNA]</scope>
    <source>
        <strain evidence="2 3">DSM 13151</strain>
    </source>
</reference>
<protein>
    <submittedName>
        <fullName evidence="2">Uncharacterized protein DUF2249</fullName>
    </submittedName>
</protein>
<dbReference type="InterPro" id="IPR018720">
    <property type="entry name" value="DUF2249"/>
</dbReference>
<dbReference type="InterPro" id="IPR036868">
    <property type="entry name" value="TusA-like_sf"/>
</dbReference>
<proteinExistence type="predicted"/>
<dbReference type="Proteomes" id="UP000283805">
    <property type="component" value="Unassembled WGS sequence"/>
</dbReference>
<dbReference type="SUPFAM" id="SSF64307">
    <property type="entry name" value="SirA-like"/>
    <property type="match status" value="1"/>
</dbReference>